<evidence type="ECO:0000256" key="1">
    <source>
        <dbReference type="SAM" id="Phobius"/>
    </source>
</evidence>
<feature type="transmembrane region" description="Helical" evidence="1">
    <location>
        <begin position="29"/>
        <end position="48"/>
    </location>
</feature>
<dbReference type="OrthoDB" id="8641791at2"/>
<comment type="caution">
    <text evidence="2">The sequence shown here is derived from an EMBL/GenBank/DDBJ whole genome shotgun (WGS) entry which is preliminary data.</text>
</comment>
<feature type="transmembrane region" description="Helical" evidence="1">
    <location>
        <begin position="54"/>
        <end position="77"/>
    </location>
</feature>
<dbReference type="EMBL" id="WBZB01000013">
    <property type="protein sequence ID" value="KAB3531525.1"/>
    <property type="molecule type" value="Genomic_DNA"/>
</dbReference>
<feature type="transmembrane region" description="Helical" evidence="1">
    <location>
        <begin position="410"/>
        <end position="430"/>
    </location>
</feature>
<reference evidence="2 3" key="1">
    <citation type="submission" date="2019-10" db="EMBL/GenBank/DDBJ databases">
        <title>Alkaliphilus serpentinus sp. nov. and Alkaliphilus pronyensis sp. nov., two novel anaerobic alkaliphilic species isolated from the serpentinized-hosted hydrothermal field of the Prony Bay (New Caledonia).</title>
        <authorList>
            <person name="Postec A."/>
        </authorList>
    </citation>
    <scope>NUCLEOTIDE SEQUENCE [LARGE SCALE GENOMIC DNA]</scope>
    <source>
        <strain evidence="2 3">LacT</strain>
    </source>
</reference>
<sequence>MEQLTAVHYIYIFMVAMVIITMIFRKDTVLPCIIGLLVIGYAYSGSLLKGVQTVFNALIAAGNEFWGIILVISLVVAMSRSLQDIGADQLIMKPIKGLMINPTIAFFGLGFAMMFFSWFIWPSPSVALVGAIMLPAAIKAGLPPIWAAVAMNIFGHGVALSSDYFIQGAPSITAKAATIDNQLSFIHSSIPLWLTMSIVTIAASYLLMRRDMAKNEEIAVAVAVEVEEEVIDRPKATLGVYLVSIVTPLVFIIDIIVMYKFQLRGGDATALVGGSAVLIMTFSSIVQHKFLNSFEKITDHIREGFIFGIKIFAPVIIIGAFFFLGSEGIAKGILGEDATGLLSDLGLYLADRVTLSKFPVALIQLIIGGVTGLDGSGFSGLPLVGSLAQTFSTAIPIDKEALAFLGQLSAVWVGGGTIIPWGIIPVAAICNVSPLELARKNILPVLIGFTATLIVSMFIL</sequence>
<keyword evidence="1" id="KW-0472">Membrane</keyword>
<gene>
    <name evidence="2" type="ORF">F8153_04945</name>
</gene>
<accession>A0A833HQB9</accession>
<keyword evidence="1" id="KW-0812">Transmembrane</keyword>
<keyword evidence="3" id="KW-1185">Reference proteome</keyword>
<evidence type="ECO:0000313" key="3">
    <source>
        <dbReference type="Proteomes" id="UP000465601"/>
    </source>
</evidence>
<feature type="transmembrane region" description="Helical" evidence="1">
    <location>
        <begin position="238"/>
        <end position="259"/>
    </location>
</feature>
<name>A0A833HQB9_9FIRM</name>
<dbReference type="AlphaFoldDB" id="A0A833HQB9"/>
<evidence type="ECO:0008006" key="4">
    <source>
        <dbReference type="Google" id="ProtNLM"/>
    </source>
</evidence>
<protein>
    <recommendedName>
        <fullName evidence="4">Transporter</fullName>
    </recommendedName>
</protein>
<feature type="transmembrane region" description="Helical" evidence="1">
    <location>
        <begin position="304"/>
        <end position="324"/>
    </location>
</feature>
<feature type="transmembrane region" description="Helical" evidence="1">
    <location>
        <begin position="271"/>
        <end position="292"/>
    </location>
</feature>
<dbReference type="RefSeq" id="WP_151865253.1">
    <property type="nucleotide sequence ID" value="NZ_WBZB01000013.1"/>
</dbReference>
<feature type="transmembrane region" description="Helical" evidence="1">
    <location>
        <begin position="6"/>
        <end position="24"/>
    </location>
</feature>
<keyword evidence="1" id="KW-1133">Transmembrane helix</keyword>
<feature type="transmembrane region" description="Helical" evidence="1">
    <location>
        <begin position="190"/>
        <end position="208"/>
    </location>
</feature>
<proteinExistence type="predicted"/>
<evidence type="ECO:0000313" key="2">
    <source>
        <dbReference type="EMBL" id="KAB3531525.1"/>
    </source>
</evidence>
<dbReference type="Proteomes" id="UP000465601">
    <property type="component" value="Unassembled WGS sequence"/>
</dbReference>
<feature type="transmembrane region" description="Helical" evidence="1">
    <location>
        <begin position="98"/>
        <end position="121"/>
    </location>
</feature>
<organism evidence="2 3">
    <name type="scientific">Alkaliphilus serpentinus</name>
    <dbReference type="NCBI Taxonomy" id="1482731"/>
    <lineage>
        <taxon>Bacteria</taxon>
        <taxon>Bacillati</taxon>
        <taxon>Bacillota</taxon>
        <taxon>Clostridia</taxon>
        <taxon>Peptostreptococcales</taxon>
        <taxon>Natronincolaceae</taxon>
        <taxon>Alkaliphilus</taxon>
    </lineage>
</organism>
<feature type="transmembrane region" description="Helical" evidence="1">
    <location>
        <begin position="442"/>
        <end position="459"/>
    </location>
</feature>